<protein>
    <submittedName>
        <fullName evidence="1">Uncharacterized protein</fullName>
    </submittedName>
</protein>
<evidence type="ECO:0000313" key="1">
    <source>
        <dbReference type="EMBL" id="MDJ1502886.1"/>
    </source>
</evidence>
<sequence>MFEKVKNPIQTQGGLITVQEKNNAFTSISGTKAVDGKTAFISSYSLSILDASSVKSVITVSTEIKSSYQFWLVATFRKKRCKLNSMHI</sequence>
<keyword evidence="2" id="KW-1185">Reference proteome</keyword>
<evidence type="ECO:0000313" key="2">
    <source>
        <dbReference type="Proteomes" id="UP001232063"/>
    </source>
</evidence>
<accession>A0AAE3R2Z7</accession>
<dbReference type="AlphaFoldDB" id="A0AAE3R2Z7"/>
<proteinExistence type="predicted"/>
<gene>
    <name evidence="1" type="ORF">QNI22_19610</name>
</gene>
<organism evidence="1 2">
    <name type="scientific">Xanthocytophaga agilis</name>
    <dbReference type="NCBI Taxonomy" id="3048010"/>
    <lineage>
        <taxon>Bacteria</taxon>
        <taxon>Pseudomonadati</taxon>
        <taxon>Bacteroidota</taxon>
        <taxon>Cytophagia</taxon>
        <taxon>Cytophagales</taxon>
        <taxon>Rhodocytophagaceae</taxon>
        <taxon>Xanthocytophaga</taxon>
    </lineage>
</organism>
<dbReference type="Proteomes" id="UP001232063">
    <property type="component" value="Unassembled WGS sequence"/>
</dbReference>
<comment type="caution">
    <text evidence="1">The sequence shown here is derived from an EMBL/GenBank/DDBJ whole genome shotgun (WGS) entry which is preliminary data.</text>
</comment>
<dbReference type="EMBL" id="JASJOU010000006">
    <property type="protein sequence ID" value="MDJ1502886.1"/>
    <property type="molecule type" value="Genomic_DNA"/>
</dbReference>
<reference evidence="1" key="1">
    <citation type="submission" date="2023-05" db="EMBL/GenBank/DDBJ databases">
        <authorList>
            <person name="Zhang X."/>
        </authorList>
    </citation>
    <scope>NUCLEOTIDE SEQUENCE</scope>
    <source>
        <strain evidence="1">BD1B2-1</strain>
    </source>
</reference>
<name>A0AAE3R2Z7_9BACT</name>